<keyword evidence="2" id="KW-1185">Reference proteome</keyword>
<dbReference type="AlphaFoldDB" id="A0AAD9KW13"/>
<dbReference type="EMBL" id="JAODUO010000543">
    <property type="protein sequence ID" value="KAK2178446.1"/>
    <property type="molecule type" value="Genomic_DNA"/>
</dbReference>
<name>A0AAD9KW13_RIDPI</name>
<reference evidence="1" key="1">
    <citation type="journal article" date="2023" name="Mol. Biol. Evol.">
        <title>Third-Generation Sequencing Reveals the Adaptive Role of the Epigenome in Three Deep-Sea Polychaetes.</title>
        <authorList>
            <person name="Perez M."/>
            <person name="Aroh O."/>
            <person name="Sun Y."/>
            <person name="Lan Y."/>
            <person name="Juniper S.K."/>
            <person name="Young C.R."/>
            <person name="Angers B."/>
            <person name="Qian P.Y."/>
        </authorList>
    </citation>
    <scope>NUCLEOTIDE SEQUENCE</scope>
    <source>
        <strain evidence="1">R07B-5</strain>
    </source>
</reference>
<evidence type="ECO:0000313" key="2">
    <source>
        <dbReference type="Proteomes" id="UP001209878"/>
    </source>
</evidence>
<accession>A0AAD9KW13</accession>
<organism evidence="1 2">
    <name type="scientific">Ridgeia piscesae</name>
    <name type="common">Tubeworm</name>
    <dbReference type="NCBI Taxonomy" id="27915"/>
    <lineage>
        <taxon>Eukaryota</taxon>
        <taxon>Metazoa</taxon>
        <taxon>Spiralia</taxon>
        <taxon>Lophotrochozoa</taxon>
        <taxon>Annelida</taxon>
        <taxon>Polychaeta</taxon>
        <taxon>Sedentaria</taxon>
        <taxon>Canalipalpata</taxon>
        <taxon>Sabellida</taxon>
        <taxon>Siboglinidae</taxon>
        <taxon>Ridgeia</taxon>
    </lineage>
</organism>
<comment type="caution">
    <text evidence="1">The sequence shown here is derived from an EMBL/GenBank/DDBJ whole genome shotgun (WGS) entry which is preliminary data.</text>
</comment>
<evidence type="ECO:0000313" key="1">
    <source>
        <dbReference type="EMBL" id="KAK2178446.1"/>
    </source>
</evidence>
<gene>
    <name evidence="1" type="ORF">NP493_543g01038</name>
</gene>
<dbReference type="Proteomes" id="UP001209878">
    <property type="component" value="Unassembled WGS sequence"/>
</dbReference>
<proteinExistence type="predicted"/>
<sequence length="119" mass="12823">MKFNGTKIIVVRLGTECIELCFQSLFLQGGCSLIPREAEVRFTLCLTLVSLSPPPLFLHGSLHSPSHPSCFLLIPSHTPIFLPHSCYSLSTHSEASGEVVEIAFVNSCFAFSSLVLGGG</sequence>
<protein>
    <submittedName>
        <fullName evidence="1">Uncharacterized protein</fullName>
    </submittedName>
</protein>